<reference evidence="1" key="1">
    <citation type="submission" date="2022-09" db="EMBL/GenBank/DDBJ databases">
        <title>A Global Phylogenomic Analysis of the Shiitake Genus Lentinula.</title>
        <authorList>
            <consortium name="DOE Joint Genome Institute"/>
            <person name="Sierra-Patev S."/>
            <person name="Min B."/>
            <person name="Naranjo-Ortiz M."/>
            <person name="Looney B."/>
            <person name="Konkel Z."/>
            <person name="Slot J.C."/>
            <person name="Sakamoto Y."/>
            <person name="Steenwyk J.L."/>
            <person name="Rokas A."/>
            <person name="Carro J."/>
            <person name="Camarero S."/>
            <person name="Ferreira P."/>
            <person name="Molpeceres G."/>
            <person name="Ruiz-Duenas F.J."/>
            <person name="Serrano A."/>
            <person name="Henrissat B."/>
            <person name="Drula E."/>
            <person name="Hughes K.W."/>
            <person name="Mata J.L."/>
            <person name="Ishikawa N.K."/>
            <person name="Vargas-Isla R."/>
            <person name="Ushijima S."/>
            <person name="Smith C.A."/>
            <person name="Ahrendt S."/>
            <person name="Andreopoulos W."/>
            <person name="He G."/>
            <person name="Labutti K."/>
            <person name="Lipzen A."/>
            <person name="Ng V."/>
            <person name="Riley R."/>
            <person name="Sandor L."/>
            <person name="Barry K."/>
            <person name="Martinez A.T."/>
            <person name="Xiao Y."/>
            <person name="Gibbons J.G."/>
            <person name="Terashima K."/>
            <person name="Grigoriev I.V."/>
            <person name="Hibbett D.S."/>
        </authorList>
    </citation>
    <scope>NUCLEOTIDE SEQUENCE</scope>
    <source>
        <strain evidence="1">TMI1499</strain>
    </source>
</reference>
<comment type="caution">
    <text evidence="1">The sequence shown here is derived from an EMBL/GenBank/DDBJ whole genome shotgun (WGS) entry which is preliminary data.</text>
</comment>
<feature type="non-terminal residue" evidence="1">
    <location>
        <position position="544"/>
    </location>
</feature>
<name>A0ACC1U3G1_9AGAR</name>
<evidence type="ECO:0000313" key="1">
    <source>
        <dbReference type="EMBL" id="KAJ3811493.1"/>
    </source>
</evidence>
<sequence>MDREYWTGRPTIRRQKTRERVVPVPVYYSPQYSYYTPPYVAPYAYYPSWTASPTWTPTATLYTPSTSDSGGSSDAIAGMGWVDRELLFGVLLSEHESSLELGICWISNIDGWTDGQFLGNDNNNDDSLHFAGPPANRPSCGTRNKRYPLTGAGSFVSVGLFFRHKTINVGSARARAWYFFLLVRNRVQAALNPLSPSFKCIDSTMLFLNRIFRSPSSLSPTLYYAFHFLSLFTLALLINSVITFAEATPVPPEISQQSEIFQFERCTSHKTSGFLFRVGFYDSQSGKSTKSGRGVLVLCIGMNNCFGYTTKTTGGGGGTSATGTQHPNGLVIHTTPQRRTDNSAIGSGIYRRLPNITPNCDKFNSWSGQNHEKTLVDVLMSIADLQNLLTKLDATVTIDSQVSYILAILHYLHSKGMIKTYDKSQIETFLNSSQSITRLPWASRLSWGFRGSKRKQTSSGKWMLSANVKLPKETMPFLCFGFDHCFGLKSDDMIVRDIKPAPKSNSVTGTHNTLYPSFNLQKFKEQLGAPRTSFLARLTAQSQN</sequence>
<evidence type="ECO:0000313" key="2">
    <source>
        <dbReference type="Proteomes" id="UP001163835"/>
    </source>
</evidence>
<dbReference type="Proteomes" id="UP001163835">
    <property type="component" value="Unassembled WGS sequence"/>
</dbReference>
<proteinExistence type="predicted"/>
<accession>A0ACC1U3G1</accession>
<organism evidence="1 2">
    <name type="scientific">Lentinula aff. lateritia</name>
    <dbReference type="NCBI Taxonomy" id="2804960"/>
    <lineage>
        <taxon>Eukaryota</taxon>
        <taxon>Fungi</taxon>
        <taxon>Dikarya</taxon>
        <taxon>Basidiomycota</taxon>
        <taxon>Agaricomycotina</taxon>
        <taxon>Agaricomycetes</taxon>
        <taxon>Agaricomycetidae</taxon>
        <taxon>Agaricales</taxon>
        <taxon>Marasmiineae</taxon>
        <taxon>Omphalotaceae</taxon>
        <taxon>Lentinula</taxon>
    </lineage>
</organism>
<dbReference type="EMBL" id="MU795057">
    <property type="protein sequence ID" value="KAJ3811493.1"/>
    <property type="molecule type" value="Genomic_DNA"/>
</dbReference>
<protein>
    <submittedName>
        <fullName evidence="1">Uncharacterized protein</fullName>
    </submittedName>
</protein>
<keyword evidence="2" id="KW-1185">Reference proteome</keyword>
<gene>
    <name evidence="1" type="ORF">F5876DRAFT_64761</name>
</gene>